<evidence type="ECO:0000313" key="8">
    <source>
        <dbReference type="EMBL" id="CAB4847108.1"/>
    </source>
</evidence>
<evidence type="ECO:0000259" key="4">
    <source>
        <dbReference type="Pfam" id="PF13193"/>
    </source>
</evidence>
<dbReference type="EMBL" id="CAFBOL010000012">
    <property type="protein sequence ID" value="CAB4979733.1"/>
    <property type="molecule type" value="Genomic_DNA"/>
</dbReference>
<dbReference type="InterPro" id="IPR045851">
    <property type="entry name" value="AMP-bd_C_sf"/>
</dbReference>
<dbReference type="Gene3D" id="3.30.300.30">
    <property type="match status" value="1"/>
</dbReference>
<dbReference type="PANTHER" id="PTHR24096:SF149">
    <property type="entry name" value="AMP-BINDING DOMAIN-CONTAINING PROTEIN-RELATED"/>
    <property type="match status" value="1"/>
</dbReference>
<evidence type="ECO:0000313" key="10">
    <source>
        <dbReference type="EMBL" id="CAB4979733.1"/>
    </source>
</evidence>
<dbReference type="EMBL" id="CAESGF010000023">
    <property type="protein sequence ID" value="CAB4365053.1"/>
    <property type="molecule type" value="Genomic_DNA"/>
</dbReference>
<comment type="similarity">
    <text evidence="1">Belongs to the ATP-dependent AMP-binding enzyme family.</text>
</comment>
<dbReference type="EMBL" id="CAEZYF010000027">
    <property type="protein sequence ID" value="CAB4742415.1"/>
    <property type="molecule type" value="Genomic_DNA"/>
</dbReference>
<evidence type="ECO:0000256" key="2">
    <source>
        <dbReference type="ARBA" id="ARBA00022598"/>
    </source>
</evidence>
<dbReference type="EMBL" id="CAFBIY010000014">
    <property type="protein sequence ID" value="CAB4847108.1"/>
    <property type="molecule type" value="Genomic_DNA"/>
</dbReference>
<evidence type="ECO:0000313" key="5">
    <source>
        <dbReference type="EMBL" id="CAB4365053.1"/>
    </source>
</evidence>
<dbReference type="InterPro" id="IPR000873">
    <property type="entry name" value="AMP-dep_synth/lig_dom"/>
</dbReference>
<dbReference type="InterPro" id="IPR025110">
    <property type="entry name" value="AMP-bd_C"/>
</dbReference>
<feature type="domain" description="AMP-dependent synthetase/ligase" evidence="3">
    <location>
        <begin position="10"/>
        <end position="362"/>
    </location>
</feature>
<gene>
    <name evidence="6" type="ORF">UFOPK2656_02992</name>
    <name evidence="7" type="ORF">UFOPK3099_00348</name>
    <name evidence="8" type="ORF">UFOPK3267_00411</name>
    <name evidence="9" type="ORF">UFOPK3651_03141</name>
    <name evidence="10" type="ORF">UFOPK3931_00724</name>
    <name evidence="5" type="ORF">UFOPK4189_02810</name>
</gene>
<dbReference type="Pfam" id="PF13193">
    <property type="entry name" value="AMP-binding_C"/>
    <property type="match status" value="1"/>
</dbReference>
<proteinExistence type="inferred from homology"/>
<dbReference type="SUPFAM" id="SSF56801">
    <property type="entry name" value="Acetyl-CoA synthetase-like"/>
    <property type="match status" value="1"/>
</dbReference>
<evidence type="ECO:0000313" key="7">
    <source>
        <dbReference type="EMBL" id="CAB4804836.1"/>
    </source>
</evidence>
<evidence type="ECO:0000313" key="9">
    <source>
        <dbReference type="EMBL" id="CAB4955464.1"/>
    </source>
</evidence>
<dbReference type="EMBL" id="CAFAAV010000015">
    <property type="protein sequence ID" value="CAB4804836.1"/>
    <property type="molecule type" value="Genomic_DNA"/>
</dbReference>
<protein>
    <submittedName>
        <fullName evidence="5">Unannotated protein</fullName>
    </submittedName>
</protein>
<dbReference type="GO" id="GO:0016405">
    <property type="term" value="F:CoA-ligase activity"/>
    <property type="evidence" value="ECO:0007669"/>
    <property type="project" value="TreeGrafter"/>
</dbReference>
<keyword evidence="2" id="KW-0436">Ligase</keyword>
<evidence type="ECO:0000313" key="6">
    <source>
        <dbReference type="EMBL" id="CAB4742415.1"/>
    </source>
</evidence>
<dbReference type="AlphaFoldDB" id="A0A6J6A9Q0"/>
<organism evidence="5">
    <name type="scientific">freshwater metagenome</name>
    <dbReference type="NCBI Taxonomy" id="449393"/>
    <lineage>
        <taxon>unclassified sequences</taxon>
        <taxon>metagenomes</taxon>
        <taxon>ecological metagenomes</taxon>
    </lineage>
</organism>
<accession>A0A6J6A9Q0</accession>
<dbReference type="FunFam" id="3.30.300.30:FF:000008">
    <property type="entry name" value="2,3-dihydroxybenzoate-AMP ligase"/>
    <property type="match status" value="1"/>
</dbReference>
<dbReference type="PANTHER" id="PTHR24096">
    <property type="entry name" value="LONG-CHAIN-FATTY-ACID--COA LIGASE"/>
    <property type="match status" value="1"/>
</dbReference>
<evidence type="ECO:0000259" key="3">
    <source>
        <dbReference type="Pfam" id="PF00501"/>
    </source>
</evidence>
<evidence type="ECO:0000256" key="1">
    <source>
        <dbReference type="ARBA" id="ARBA00006432"/>
    </source>
</evidence>
<dbReference type="Pfam" id="PF00501">
    <property type="entry name" value="AMP-binding"/>
    <property type="match status" value="1"/>
</dbReference>
<reference evidence="5" key="1">
    <citation type="submission" date="2020-05" db="EMBL/GenBank/DDBJ databases">
        <authorList>
            <person name="Chiriac C."/>
            <person name="Salcher M."/>
            <person name="Ghai R."/>
            <person name="Kavagutti S V."/>
        </authorList>
    </citation>
    <scope>NUCLEOTIDE SEQUENCE</scope>
</reference>
<dbReference type="InterPro" id="IPR042099">
    <property type="entry name" value="ANL_N_sf"/>
</dbReference>
<feature type="domain" description="AMP-binding enzyme C-terminal" evidence="4">
    <location>
        <begin position="413"/>
        <end position="488"/>
    </location>
</feature>
<dbReference type="Gene3D" id="3.40.50.12780">
    <property type="entry name" value="N-terminal domain of ligase-like"/>
    <property type="match status" value="1"/>
</dbReference>
<name>A0A6J6A9Q0_9ZZZZ</name>
<sequence length="497" mass="52548">MNLAHIIDPHPDDRVAIFSRGRATTYGALRTQVQHVRGGLARLGLAKGDRIALVCSNGRYFVDLYLAALGLGAVVVPLNPASPAPEIEREVLTVGAKVVVVEPSAAAAWAHVERARVPSVQSVIATEAGSLAADLAFDDLLGADPMGPIEVHPDDLAVLIFTSGTAGAPRAAMLSHGNLLANIEQGESTDGIVAGDIVFGVLPVFHIFGLNVVLGLALARGATVVLVQRFDPFTALETIKDRQITVIPGAPPLWLAFSHFDAAPADSFASVRLALSGAAKMPEEATLRLRERFGLTLFEGYGLTEASPVVTSAAGLPVKVGSVGKVLAGMEVRIVDEHGDDALSGDHGEVWVKGPNVFRGYLDDPIATAKVLSADGWLRTGDIAVTDDDGYLYLVDRAKDLIIVSGFNVYPAEVEEVLLEHPDVAEVGVVGVPHPHHGEAVKAFVVLNPGAAAHEDTLIAWCGEHLARYKCPTKVLFVDELPRNVSGKLLRRSLTDI</sequence>
<dbReference type="EMBL" id="CAFBMT010000030">
    <property type="protein sequence ID" value="CAB4955464.1"/>
    <property type="molecule type" value="Genomic_DNA"/>
</dbReference>